<keyword evidence="1 4" id="KW-0479">Metal-binding</keyword>
<dbReference type="InterPro" id="IPR013083">
    <property type="entry name" value="Znf_RING/FYVE/PHD"/>
</dbReference>
<dbReference type="PANTHER" id="PTHR10131">
    <property type="entry name" value="TNF RECEPTOR ASSOCIATED FACTOR"/>
    <property type="match status" value="1"/>
</dbReference>
<dbReference type="EMBL" id="GG738846">
    <property type="protein sequence ID" value="EFC50141.1"/>
    <property type="molecule type" value="Genomic_DNA"/>
</dbReference>
<feature type="coiled-coil region" evidence="5">
    <location>
        <begin position="179"/>
        <end position="227"/>
    </location>
</feature>
<feature type="domain" description="RING-type" evidence="6">
    <location>
        <begin position="27"/>
        <end position="67"/>
    </location>
</feature>
<proteinExistence type="predicted"/>
<evidence type="ECO:0000256" key="3">
    <source>
        <dbReference type="ARBA" id="ARBA00022833"/>
    </source>
</evidence>
<dbReference type="OMA" id="FYGKTVW"/>
<dbReference type="InParanoid" id="D2UZG1"/>
<organism evidence="9">
    <name type="scientific">Naegleria gruberi</name>
    <name type="common">Amoeba</name>
    <dbReference type="NCBI Taxonomy" id="5762"/>
    <lineage>
        <taxon>Eukaryota</taxon>
        <taxon>Discoba</taxon>
        <taxon>Heterolobosea</taxon>
        <taxon>Tetramitia</taxon>
        <taxon>Eutetramitia</taxon>
        <taxon>Vahlkampfiidae</taxon>
        <taxon>Naegleria</taxon>
    </lineage>
</organism>
<evidence type="ECO:0000313" key="8">
    <source>
        <dbReference type="EMBL" id="EFC50141.1"/>
    </source>
</evidence>
<feature type="domain" description="TRAF-type" evidence="7">
    <location>
        <begin position="94"/>
        <end position="147"/>
    </location>
</feature>
<dbReference type="KEGG" id="ngr:NAEGRDRAFT_77917"/>
<dbReference type="OrthoDB" id="1630758at2759"/>
<reference evidence="8 9" key="1">
    <citation type="journal article" date="2010" name="Cell">
        <title>The genome of Naegleria gruberi illuminates early eukaryotic versatility.</title>
        <authorList>
            <person name="Fritz-Laylin L.K."/>
            <person name="Prochnik S.E."/>
            <person name="Ginger M.L."/>
            <person name="Dacks J.B."/>
            <person name="Carpenter M.L."/>
            <person name="Field M.C."/>
            <person name="Kuo A."/>
            <person name="Paredez A."/>
            <person name="Chapman J."/>
            <person name="Pham J."/>
            <person name="Shu S."/>
            <person name="Neupane R."/>
            <person name="Cipriano M."/>
            <person name="Mancuso J."/>
            <person name="Tu H."/>
            <person name="Salamov A."/>
            <person name="Lindquist E."/>
            <person name="Shapiro H."/>
            <person name="Lucas S."/>
            <person name="Grigoriev I.V."/>
            <person name="Cande W.Z."/>
            <person name="Fulton C."/>
            <person name="Rokhsar D.S."/>
            <person name="Dawson S.C."/>
        </authorList>
    </citation>
    <scope>NUCLEOTIDE SEQUENCE [LARGE SCALE GENOMIC DNA]</scope>
    <source>
        <strain evidence="8 9">NEG-M</strain>
    </source>
</reference>
<evidence type="ECO:0000256" key="5">
    <source>
        <dbReference type="SAM" id="Coils"/>
    </source>
</evidence>
<evidence type="ECO:0000259" key="7">
    <source>
        <dbReference type="PROSITE" id="PS50145"/>
    </source>
</evidence>
<accession>D2UZG1</accession>
<dbReference type="PROSITE" id="PS50145">
    <property type="entry name" value="ZF_TRAF"/>
    <property type="match status" value="1"/>
</dbReference>
<name>D2UZG1_NAEGR</name>
<evidence type="ECO:0000259" key="6">
    <source>
        <dbReference type="PROSITE" id="PS50089"/>
    </source>
</evidence>
<gene>
    <name evidence="8" type="ORF">NAEGRDRAFT_77917</name>
</gene>
<dbReference type="RefSeq" id="XP_002682885.1">
    <property type="nucleotide sequence ID" value="XM_002682839.1"/>
</dbReference>
<evidence type="ECO:0000256" key="1">
    <source>
        <dbReference type="ARBA" id="ARBA00022723"/>
    </source>
</evidence>
<dbReference type="Pfam" id="PF02176">
    <property type="entry name" value="zf-TRAF"/>
    <property type="match status" value="1"/>
</dbReference>
<sequence length="393" mass="44529">MATRAVPKDKVLYNSSTAENIGVMLQCQICSDFLNNNRECRKCGSMFCFDCLDKWMKEAGCSCCPKCGLDAKELPVGFEAFLFNNFVNRVVNNLEVTCPNNDNGCCEKTIKRCNYWDHVEKECKGRRLKCENCVYGCKFEGNGLQMEKHKAEQCLFEREEIKQLMKRSQIDSEGLVSMNKQLVAENQQSKQNIEVMLRQIDSLNSELAKEKEINLQYQQKLQTMMNQPPPNVVPVSILPPPPPYSVGEFQYNPMPMPSQPLVMPPVQQVITRKFRFYGKTVWTKFQGKGTNSEVPGWEVLIDVDDNPTGDNVRGSNKNSGVQIEKKYSGFIRDGILDITVEWTDGRRAKYYSNNILLAHGSPIKLTFEIVSTGKQGGTTGDCGYNQGLIEQLQ</sequence>
<dbReference type="GO" id="GO:0008270">
    <property type="term" value="F:zinc ion binding"/>
    <property type="evidence" value="ECO:0007669"/>
    <property type="project" value="UniProtKB-KW"/>
</dbReference>
<dbReference type="SUPFAM" id="SSF57850">
    <property type="entry name" value="RING/U-box"/>
    <property type="match status" value="1"/>
</dbReference>
<dbReference type="AlphaFoldDB" id="D2UZG1"/>
<keyword evidence="2 4" id="KW-0863">Zinc-finger</keyword>
<dbReference type="SUPFAM" id="SSF49599">
    <property type="entry name" value="TRAF domain-like"/>
    <property type="match status" value="1"/>
</dbReference>
<dbReference type="PROSITE" id="PS50089">
    <property type="entry name" value="ZF_RING_2"/>
    <property type="match status" value="1"/>
</dbReference>
<keyword evidence="5" id="KW-0175">Coiled coil</keyword>
<dbReference type="Proteomes" id="UP000006671">
    <property type="component" value="Unassembled WGS sequence"/>
</dbReference>
<evidence type="ECO:0000256" key="2">
    <source>
        <dbReference type="ARBA" id="ARBA00022771"/>
    </source>
</evidence>
<dbReference type="InterPro" id="IPR001841">
    <property type="entry name" value="Znf_RING"/>
</dbReference>
<evidence type="ECO:0000256" key="4">
    <source>
        <dbReference type="PROSITE-ProRule" id="PRU00207"/>
    </source>
</evidence>
<evidence type="ECO:0000313" key="9">
    <source>
        <dbReference type="Proteomes" id="UP000006671"/>
    </source>
</evidence>
<feature type="zinc finger region" description="TRAF-type" evidence="4">
    <location>
        <begin position="94"/>
        <end position="147"/>
    </location>
</feature>
<dbReference type="InterPro" id="IPR001293">
    <property type="entry name" value="Znf_TRAF"/>
</dbReference>
<dbReference type="Gene3D" id="3.30.40.10">
    <property type="entry name" value="Zinc/RING finger domain, C3HC4 (zinc finger)"/>
    <property type="match status" value="2"/>
</dbReference>
<keyword evidence="3 4" id="KW-0862">Zinc</keyword>
<dbReference type="VEuPathDB" id="AmoebaDB:NAEGRDRAFT_77917"/>
<dbReference type="GeneID" id="8855340"/>
<protein>
    <submittedName>
        <fullName evidence="8">Predicted protein</fullName>
    </submittedName>
</protein>
<keyword evidence="9" id="KW-1185">Reference proteome</keyword>
<dbReference type="STRING" id="5762.D2UZG1"/>
<dbReference type="PANTHER" id="PTHR10131:SF94">
    <property type="entry name" value="TNF RECEPTOR-ASSOCIATED FACTOR 4"/>
    <property type="match status" value="1"/>
</dbReference>